<dbReference type="RefSeq" id="WP_243332101.1">
    <property type="nucleotide sequence ID" value="NZ_AP027081.1"/>
</dbReference>
<evidence type="ECO:0000313" key="1">
    <source>
        <dbReference type="EMBL" id="BDU75619.1"/>
    </source>
</evidence>
<reference evidence="1" key="1">
    <citation type="journal article" date="2023" name="Int. J. Syst. Evol. Microbiol.">
        <title>Mesoterricola silvestris gen. nov., sp. nov., Mesoterricola sediminis sp. nov., Geothrix oryzae sp. nov., Geothrix edaphica sp. nov., Geothrix rubra sp. nov., and Geothrix limicola sp. nov., six novel members of Acidobacteriota isolated from soils.</title>
        <authorList>
            <person name="Itoh H."/>
            <person name="Sugisawa Y."/>
            <person name="Mise K."/>
            <person name="Xu Z."/>
            <person name="Kuniyasu M."/>
            <person name="Ushijima N."/>
            <person name="Kawano K."/>
            <person name="Kobayashi E."/>
            <person name="Shiratori Y."/>
            <person name="Masuda Y."/>
            <person name="Senoo K."/>
        </authorList>
    </citation>
    <scope>NUCLEOTIDE SEQUENCE</scope>
    <source>
        <strain evidence="1">W786</strain>
    </source>
</reference>
<dbReference type="KEGG" id="msea:METESE_05770"/>
<protein>
    <recommendedName>
        <fullName evidence="3">DUF1579 domain-containing protein</fullName>
    </recommendedName>
</protein>
<accession>A0AA48KB06</accession>
<proteinExistence type="predicted"/>
<name>A0AA48KB06_9BACT</name>
<dbReference type="Proteomes" id="UP001228113">
    <property type="component" value="Chromosome"/>
</dbReference>
<dbReference type="AlphaFoldDB" id="A0AA48KB06"/>
<evidence type="ECO:0008006" key="3">
    <source>
        <dbReference type="Google" id="ProtNLM"/>
    </source>
</evidence>
<keyword evidence="2" id="KW-1185">Reference proteome</keyword>
<evidence type="ECO:0000313" key="2">
    <source>
        <dbReference type="Proteomes" id="UP001228113"/>
    </source>
</evidence>
<organism evidence="1 2">
    <name type="scientific">Mesoterricola sediminis</name>
    <dbReference type="NCBI Taxonomy" id="2927980"/>
    <lineage>
        <taxon>Bacteria</taxon>
        <taxon>Pseudomonadati</taxon>
        <taxon>Acidobacteriota</taxon>
        <taxon>Holophagae</taxon>
        <taxon>Holophagales</taxon>
        <taxon>Holophagaceae</taxon>
        <taxon>Mesoterricola</taxon>
    </lineage>
</organism>
<dbReference type="EMBL" id="AP027081">
    <property type="protein sequence ID" value="BDU75619.1"/>
    <property type="molecule type" value="Genomic_DNA"/>
</dbReference>
<sequence length="162" mass="17475">MKRLALSFLCGTLAAQTPDPLAPLRSLAGAWVGEGGGDPGQGEGAFTFTSRLGGRVLVRESWSAYPAQGGRPAFRHEDLMTVYAEGGALKALYWDNEGHTIPYEVAAGPDRITFTSPAGQGPRFRLTYRLTAPDRVHVAFAIAPPGQPEAFRVYVEGDSRRR</sequence>
<gene>
    <name evidence="1" type="ORF">METESE_05770</name>
</gene>